<dbReference type="Pfam" id="PF02367">
    <property type="entry name" value="TsaE"/>
    <property type="match status" value="1"/>
</dbReference>
<dbReference type="EMBL" id="CP019607">
    <property type="protein sequence ID" value="AQP51581.1"/>
    <property type="molecule type" value="Genomic_DNA"/>
</dbReference>
<dbReference type="SUPFAM" id="SSF55729">
    <property type="entry name" value="Acyl-CoA N-acyltransferases (Nat)"/>
    <property type="match status" value="1"/>
</dbReference>
<evidence type="ECO:0000256" key="8">
    <source>
        <dbReference type="ARBA" id="ARBA00022840"/>
    </source>
</evidence>
<dbReference type="GO" id="GO:0005524">
    <property type="term" value="F:ATP binding"/>
    <property type="evidence" value="ECO:0007669"/>
    <property type="project" value="UniProtKB-KW"/>
</dbReference>
<dbReference type="AlphaFoldDB" id="A0A1Q2CZZ8"/>
<reference evidence="13 14" key="1">
    <citation type="journal article" date="2008" name="Int. J. Syst. Evol. Microbiol.">
        <title>Tessaracoccus flavescens sp. nov., isolated from marine sediment.</title>
        <authorList>
            <person name="Lee D.W."/>
            <person name="Lee S.D."/>
        </authorList>
    </citation>
    <scope>NUCLEOTIDE SEQUENCE [LARGE SCALE GENOMIC DNA]</scope>
    <source>
        <strain evidence="13 14">SST-39T</strain>
    </source>
</reference>
<evidence type="ECO:0000256" key="7">
    <source>
        <dbReference type="ARBA" id="ARBA00022741"/>
    </source>
</evidence>
<comment type="subcellular location">
    <subcellularLocation>
        <location evidence="1">Cytoplasm</location>
    </subcellularLocation>
</comment>
<evidence type="ECO:0000256" key="10">
    <source>
        <dbReference type="ARBA" id="ARBA00024908"/>
    </source>
</evidence>
<organism evidence="13 14">
    <name type="scientific">Tessaracoccus flavescens</name>
    <dbReference type="NCBI Taxonomy" id="399497"/>
    <lineage>
        <taxon>Bacteria</taxon>
        <taxon>Bacillati</taxon>
        <taxon>Actinomycetota</taxon>
        <taxon>Actinomycetes</taxon>
        <taxon>Propionibacteriales</taxon>
        <taxon>Propionibacteriaceae</taxon>
        <taxon>Tessaracoccus</taxon>
    </lineage>
</organism>
<dbReference type="PANTHER" id="PTHR33540">
    <property type="entry name" value="TRNA THREONYLCARBAMOYLADENOSINE BIOSYNTHESIS PROTEIN TSAE"/>
    <property type="match status" value="1"/>
</dbReference>
<dbReference type="PANTHER" id="PTHR33540:SF2">
    <property type="entry name" value="TRNA THREONYLCARBAMOYLADENOSINE BIOSYNTHESIS PROTEIN TSAE"/>
    <property type="match status" value="1"/>
</dbReference>
<dbReference type="GO" id="GO:0046872">
    <property type="term" value="F:metal ion binding"/>
    <property type="evidence" value="ECO:0007669"/>
    <property type="project" value="UniProtKB-KW"/>
</dbReference>
<keyword evidence="4" id="KW-0963">Cytoplasm</keyword>
<keyword evidence="14" id="KW-1185">Reference proteome</keyword>
<dbReference type="STRING" id="399497.BW733_12910"/>
<keyword evidence="7" id="KW-0547">Nucleotide-binding</keyword>
<dbReference type="NCBIfam" id="TIGR00150">
    <property type="entry name" value="T6A_YjeE"/>
    <property type="match status" value="1"/>
</dbReference>
<dbReference type="OrthoDB" id="9800307at2"/>
<keyword evidence="5" id="KW-0819">tRNA processing</keyword>
<sequence>MESADLSLRVATPDDAAELLRVIGAAFSARRPVDPPADALADTVDDIARALSEGTGVLVEADGEIVAGLLIDIEGDTATLRRVSVVPEASGQGVAREMVTAALTVAADLGASRARLVAREEFPELIRWWGEHGFVVLGPAPKGLWLGRDLPVILDVPTAEAMQELGRRLAALLRPGDVIVATGDLGAGKTTLTQGIGEGLDVEGPVISPTFVISRVHPSRGEGPALVHVDAYRLGEASELADIDLDASLEQSVTLVEWGSGLAEWLAEDRLDIEIARGQSSDVRTVYLTGTGPRWAGALDELREQA</sequence>
<dbReference type="InterPro" id="IPR016181">
    <property type="entry name" value="Acyl_CoA_acyltransferase"/>
</dbReference>
<dbReference type="InterPro" id="IPR003442">
    <property type="entry name" value="T6A_TsaE"/>
</dbReference>
<comment type="similarity">
    <text evidence="2">Belongs to the TsaE family.</text>
</comment>
<dbReference type="Pfam" id="PF00583">
    <property type="entry name" value="Acetyltransf_1"/>
    <property type="match status" value="1"/>
</dbReference>
<evidence type="ECO:0000256" key="9">
    <source>
        <dbReference type="ARBA" id="ARBA00022842"/>
    </source>
</evidence>
<accession>A0A1Q2CZZ8</accession>
<proteinExistence type="inferred from homology"/>
<name>A0A1Q2CZZ8_9ACTN</name>
<dbReference type="InterPro" id="IPR000182">
    <property type="entry name" value="GNAT_dom"/>
</dbReference>
<keyword evidence="6" id="KW-0479">Metal-binding</keyword>
<dbReference type="GO" id="GO:0016747">
    <property type="term" value="F:acyltransferase activity, transferring groups other than amino-acyl groups"/>
    <property type="evidence" value="ECO:0007669"/>
    <property type="project" value="InterPro"/>
</dbReference>
<evidence type="ECO:0000256" key="4">
    <source>
        <dbReference type="ARBA" id="ARBA00022490"/>
    </source>
</evidence>
<dbReference type="RefSeq" id="WP_077351014.1">
    <property type="nucleotide sequence ID" value="NZ_CP019607.1"/>
</dbReference>
<dbReference type="Proteomes" id="UP000188235">
    <property type="component" value="Chromosome"/>
</dbReference>
<protein>
    <recommendedName>
        <fullName evidence="3">tRNA threonylcarbamoyladenosine biosynthesis protein TsaE</fullName>
    </recommendedName>
    <alternativeName>
        <fullName evidence="11">t(6)A37 threonylcarbamoyladenosine biosynthesis protein TsaE</fullName>
    </alternativeName>
</protein>
<dbReference type="CDD" id="cd04301">
    <property type="entry name" value="NAT_SF"/>
    <property type="match status" value="1"/>
</dbReference>
<evidence type="ECO:0000259" key="12">
    <source>
        <dbReference type="PROSITE" id="PS51186"/>
    </source>
</evidence>
<dbReference type="Gene3D" id="3.40.630.30">
    <property type="match status" value="1"/>
</dbReference>
<evidence type="ECO:0000256" key="1">
    <source>
        <dbReference type="ARBA" id="ARBA00004496"/>
    </source>
</evidence>
<evidence type="ECO:0000256" key="6">
    <source>
        <dbReference type="ARBA" id="ARBA00022723"/>
    </source>
</evidence>
<gene>
    <name evidence="13" type="ORF">BW733_12910</name>
</gene>
<evidence type="ECO:0000313" key="14">
    <source>
        <dbReference type="Proteomes" id="UP000188235"/>
    </source>
</evidence>
<evidence type="ECO:0000256" key="11">
    <source>
        <dbReference type="ARBA" id="ARBA00032441"/>
    </source>
</evidence>
<dbReference type="Gene3D" id="3.40.50.300">
    <property type="entry name" value="P-loop containing nucleotide triphosphate hydrolases"/>
    <property type="match status" value="1"/>
</dbReference>
<keyword evidence="9" id="KW-0460">Magnesium</keyword>
<evidence type="ECO:0000256" key="5">
    <source>
        <dbReference type="ARBA" id="ARBA00022694"/>
    </source>
</evidence>
<dbReference type="InterPro" id="IPR027417">
    <property type="entry name" value="P-loop_NTPase"/>
</dbReference>
<dbReference type="GO" id="GO:0002949">
    <property type="term" value="P:tRNA threonylcarbamoyladenosine modification"/>
    <property type="evidence" value="ECO:0007669"/>
    <property type="project" value="InterPro"/>
</dbReference>
<dbReference type="PROSITE" id="PS51186">
    <property type="entry name" value="GNAT"/>
    <property type="match status" value="1"/>
</dbReference>
<dbReference type="SUPFAM" id="SSF52540">
    <property type="entry name" value="P-loop containing nucleoside triphosphate hydrolases"/>
    <property type="match status" value="1"/>
</dbReference>
<comment type="function">
    <text evidence="10">Required for the formation of a threonylcarbamoyl group on adenosine at position 37 (t(6)A37) in tRNAs that read codons beginning with adenine. Is involved in the transfer of the threonylcarbamoyl moiety of threonylcarbamoyl-AMP (TC-AMP) to the N6 group of A37, together with TsaD and TsaB. TsaE seems to play an indirect role in the t(6)A biosynthesis pathway, possibly in regulating the core enzymatic function of TsaD.</text>
</comment>
<feature type="domain" description="N-acetyltransferase" evidence="12">
    <location>
        <begin position="6"/>
        <end position="157"/>
    </location>
</feature>
<evidence type="ECO:0000256" key="3">
    <source>
        <dbReference type="ARBA" id="ARBA00019010"/>
    </source>
</evidence>
<keyword evidence="8" id="KW-0067">ATP-binding</keyword>
<evidence type="ECO:0000256" key="2">
    <source>
        <dbReference type="ARBA" id="ARBA00007599"/>
    </source>
</evidence>
<evidence type="ECO:0000313" key="13">
    <source>
        <dbReference type="EMBL" id="AQP51581.1"/>
    </source>
</evidence>
<dbReference type="KEGG" id="tfa:BW733_12910"/>
<keyword evidence="13" id="KW-0808">Transferase</keyword>
<dbReference type="GO" id="GO:0005737">
    <property type="term" value="C:cytoplasm"/>
    <property type="evidence" value="ECO:0007669"/>
    <property type="project" value="UniProtKB-SubCell"/>
</dbReference>